<evidence type="ECO:0000313" key="3">
    <source>
        <dbReference type="EMBL" id="SEK50917.1"/>
    </source>
</evidence>
<dbReference type="OrthoDB" id="246488at2"/>
<dbReference type="EMBL" id="FOAB01000001">
    <property type="protein sequence ID" value="SEK50917.1"/>
    <property type="molecule type" value="Genomic_DNA"/>
</dbReference>
<evidence type="ECO:0000256" key="1">
    <source>
        <dbReference type="ARBA" id="ARBA00022729"/>
    </source>
</evidence>
<dbReference type="InterPro" id="IPR032812">
    <property type="entry name" value="SbsA_Ig"/>
</dbReference>
<protein>
    <submittedName>
        <fullName evidence="3">Ig-like domain-containing protein</fullName>
    </submittedName>
</protein>
<keyword evidence="4" id="KW-1185">Reference proteome</keyword>
<dbReference type="Proteomes" id="UP000198521">
    <property type="component" value="Unassembled WGS sequence"/>
</dbReference>
<name>A0A1H7HMQ4_AQUAM</name>
<reference evidence="3 4" key="1">
    <citation type="submission" date="2016-10" db="EMBL/GenBank/DDBJ databases">
        <authorList>
            <person name="de Groot N.N."/>
        </authorList>
    </citation>
    <scope>NUCLEOTIDE SEQUENCE [LARGE SCALE GENOMIC DNA]</scope>
    <source>
        <strain evidence="3 4">DSM 25232</strain>
    </source>
</reference>
<dbReference type="STRING" id="1038014.SAMN04487910_0689"/>
<dbReference type="RefSeq" id="WP_091405595.1">
    <property type="nucleotide sequence ID" value="NZ_FOAB01000001.1"/>
</dbReference>
<evidence type="ECO:0000313" key="4">
    <source>
        <dbReference type="Proteomes" id="UP000198521"/>
    </source>
</evidence>
<gene>
    <name evidence="3" type="ORF">SAMN04487910_0689</name>
</gene>
<feature type="domain" description="SbsA Ig-like" evidence="2">
    <location>
        <begin position="253"/>
        <end position="324"/>
    </location>
</feature>
<dbReference type="AlphaFoldDB" id="A0A1H7HMQ4"/>
<organism evidence="3 4">
    <name type="scientific">Aquimarina amphilecti</name>
    <dbReference type="NCBI Taxonomy" id="1038014"/>
    <lineage>
        <taxon>Bacteria</taxon>
        <taxon>Pseudomonadati</taxon>
        <taxon>Bacteroidota</taxon>
        <taxon>Flavobacteriia</taxon>
        <taxon>Flavobacteriales</taxon>
        <taxon>Flavobacteriaceae</taxon>
        <taxon>Aquimarina</taxon>
    </lineage>
</organism>
<proteinExistence type="predicted"/>
<sequence length="351" mass="40571">MKYLFSALLIVVGYGMFGQTSQNFTFNKNEVIISKDISETKNIIVFNGEVTEEETSSSTPILGKIKEKENTVYFIPLVPFGWNQKYTVFYNHTIRYFSLPIPKDYESLKISKIFPSASRLPSNILKWYIKFSKPINKNNIYKYIRFVSDSGDTIPRAILPLENALISDDGTLLTIWVEPGRQKRNLIPNKQLGSVFSNNKKYQLVISKEIKDTNGVSMLEDFYKQFIIINADRNKPNIRNWQIKIPIADSMSDLLIYFEESIDYGSSIDNILILDDKGQSVKGDCTLLNEEKIFSFKPKKQWKKGKYEIYFDSAIEDLAGNNLNRLFDDEIHNTSKIITPSQNHKLEFIIK</sequence>
<accession>A0A1H7HMQ4</accession>
<evidence type="ECO:0000259" key="2">
    <source>
        <dbReference type="Pfam" id="PF13205"/>
    </source>
</evidence>
<dbReference type="Pfam" id="PF13205">
    <property type="entry name" value="Big_5"/>
    <property type="match status" value="1"/>
</dbReference>
<keyword evidence="1" id="KW-0732">Signal</keyword>